<feature type="transmembrane region" description="Helical" evidence="10">
    <location>
        <begin position="255"/>
        <end position="278"/>
    </location>
</feature>
<accession>A0A2W2C6W5</accession>
<feature type="compositionally biased region" description="Low complexity" evidence="9">
    <location>
        <begin position="44"/>
        <end position="64"/>
    </location>
</feature>
<evidence type="ECO:0000256" key="5">
    <source>
        <dbReference type="ARBA" id="ARBA00022741"/>
    </source>
</evidence>
<dbReference type="Gene3D" id="1.20.5.1930">
    <property type="match status" value="1"/>
</dbReference>
<dbReference type="GO" id="GO:0046983">
    <property type="term" value="F:protein dimerization activity"/>
    <property type="evidence" value="ECO:0007669"/>
    <property type="project" value="InterPro"/>
</dbReference>
<dbReference type="GO" id="GO:0000155">
    <property type="term" value="F:phosphorelay sensor kinase activity"/>
    <property type="evidence" value="ECO:0007669"/>
    <property type="project" value="InterPro"/>
</dbReference>
<evidence type="ECO:0000256" key="8">
    <source>
        <dbReference type="ARBA" id="ARBA00023012"/>
    </source>
</evidence>
<keyword evidence="4" id="KW-0808">Transferase</keyword>
<comment type="caution">
    <text evidence="14">The sequence shown here is derived from an EMBL/GenBank/DDBJ whole genome shotgun (WGS) entry which is preliminary data.</text>
</comment>
<dbReference type="EC" id="2.7.13.3" evidence="2"/>
<evidence type="ECO:0000256" key="6">
    <source>
        <dbReference type="ARBA" id="ARBA00022777"/>
    </source>
</evidence>
<feature type="domain" description="Signal transduction histidine kinase subgroup 3 dimerisation and phosphoacceptor" evidence="12">
    <location>
        <begin position="316"/>
        <end position="381"/>
    </location>
</feature>
<name>A0A2W2C6W5_9ACTN</name>
<dbReference type="CDD" id="cd16917">
    <property type="entry name" value="HATPase_UhpB-NarQ-NarX-like"/>
    <property type="match status" value="1"/>
</dbReference>
<dbReference type="Pfam" id="PF02518">
    <property type="entry name" value="HATPase_c"/>
    <property type="match status" value="1"/>
</dbReference>
<keyword evidence="3" id="KW-0597">Phosphoprotein</keyword>
<evidence type="ECO:0000256" key="9">
    <source>
        <dbReference type="SAM" id="MobiDB-lite"/>
    </source>
</evidence>
<dbReference type="GO" id="GO:0016020">
    <property type="term" value="C:membrane"/>
    <property type="evidence" value="ECO:0007669"/>
    <property type="project" value="InterPro"/>
</dbReference>
<evidence type="ECO:0000256" key="4">
    <source>
        <dbReference type="ARBA" id="ARBA00022679"/>
    </source>
</evidence>
<dbReference type="InterPro" id="IPR036890">
    <property type="entry name" value="HATPase_C_sf"/>
</dbReference>
<dbReference type="Proteomes" id="UP000248764">
    <property type="component" value="Unassembled WGS sequence"/>
</dbReference>
<evidence type="ECO:0000256" key="7">
    <source>
        <dbReference type="ARBA" id="ARBA00022840"/>
    </source>
</evidence>
<dbReference type="PANTHER" id="PTHR24421:SF10">
    <property type="entry name" value="NITRATE_NITRITE SENSOR PROTEIN NARQ"/>
    <property type="match status" value="1"/>
</dbReference>
<dbReference type="EMBL" id="POTW01000020">
    <property type="protein sequence ID" value="PZF83909.1"/>
    <property type="molecule type" value="Genomic_DNA"/>
</dbReference>
<dbReference type="AlphaFoldDB" id="A0A2W2C6W5"/>
<keyword evidence="7" id="KW-0067">ATP-binding</keyword>
<organism evidence="14 15">
    <name type="scientific">Jiangella anatolica</name>
    <dbReference type="NCBI Taxonomy" id="2670374"/>
    <lineage>
        <taxon>Bacteria</taxon>
        <taxon>Bacillati</taxon>
        <taxon>Actinomycetota</taxon>
        <taxon>Actinomycetes</taxon>
        <taxon>Jiangellales</taxon>
        <taxon>Jiangellaceae</taxon>
        <taxon>Jiangella</taxon>
    </lineage>
</organism>
<dbReference type="Gene3D" id="3.30.565.10">
    <property type="entry name" value="Histidine kinase-like ATPase, C-terminal domain"/>
    <property type="match status" value="1"/>
</dbReference>
<dbReference type="InterPro" id="IPR003594">
    <property type="entry name" value="HATPase_dom"/>
</dbReference>
<feature type="domain" description="Histidine kinase/HSP90-like ATPase" evidence="11">
    <location>
        <begin position="417"/>
        <end position="502"/>
    </location>
</feature>
<keyword evidence="10" id="KW-1133">Transmembrane helix</keyword>
<feature type="domain" description="Putative sensor" evidence="13">
    <location>
        <begin position="112"/>
        <end position="288"/>
    </location>
</feature>
<dbReference type="InterPro" id="IPR050482">
    <property type="entry name" value="Sensor_HK_TwoCompSys"/>
</dbReference>
<keyword evidence="6 14" id="KW-0418">Kinase</keyword>
<protein>
    <recommendedName>
        <fullName evidence="2">histidine kinase</fullName>
        <ecNumber evidence="2">2.7.13.3</ecNumber>
    </recommendedName>
</protein>
<proteinExistence type="predicted"/>
<feature type="transmembrane region" description="Helical" evidence="10">
    <location>
        <begin position="137"/>
        <end position="158"/>
    </location>
</feature>
<feature type="compositionally biased region" description="Basic residues" evidence="9">
    <location>
        <begin position="27"/>
        <end position="43"/>
    </location>
</feature>
<evidence type="ECO:0000256" key="1">
    <source>
        <dbReference type="ARBA" id="ARBA00000085"/>
    </source>
</evidence>
<keyword evidence="15" id="KW-1185">Reference proteome</keyword>
<dbReference type="SUPFAM" id="SSF55874">
    <property type="entry name" value="ATPase domain of HSP90 chaperone/DNA topoisomerase II/histidine kinase"/>
    <property type="match status" value="1"/>
</dbReference>
<keyword evidence="10" id="KW-0812">Transmembrane</keyword>
<reference evidence="14 15" key="1">
    <citation type="submission" date="2018-01" db="EMBL/GenBank/DDBJ databases">
        <title>Draft genome sequence of Jiangella sp. GTF31.</title>
        <authorList>
            <person name="Sahin N."/>
            <person name="Ay H."/>
            <person name="Saygin H."/>
        </authorList>
    </citation>
    <scope>NUCLEOTIDE SEQUENCE [LARGE SCALE GENOMIC DNA]</scope>
    <source>
        <strain evidence="14 15">GTF31</strain>
    </source>
</reference>
<dbReference type="Pfam" id="PF07730">
    <property type="entry name" value="HisKA_3"/>
    <property type="match status" value="1"/>
</dbReference>
<evidence type="ECO:0000259" key="11">
    <source>
        <dbReference type="Pfam" id="PF02518"/>
    </source>
</evidence>
<feature type="transmembrane region" description="Helical" evidence="10">
    <location>
        <begin position="109"/>
        <end position="131"/>
    </location>
</feature>
<dbReference type="Pfam" id="PF13796">
    <property type="entry name" value="Sensor"/>
    <property type="match status" value="1"/>
</dbReference>
<evidence type="ECO:0000259" key="13">
    <source>
        <dbReference type="Pfam" id="PF13796"/>
    </source>
</evidence>
<feature type="transmembrane region" description="Helical" evidence="10">
    <location>
        <begin position="202"/>
        <end position="235"/>
    </location>
</feature>
<evidence type="ECO:0000256" key="10">
    <source>
        <dbReference type="SAM" id="Phobius"/>
    </source>
</evidence>
<evidence type="ECO:0000313" key="14">
    <source>
        <dbReference type="EMBL" id="PZF83909.1"/>
    </source>
</evidence>
<evidence type="ECO:0000313" key="15">
    <source>
        <dbReference type="Proteomes" id="UP000248764"/>
    </source>
</evidence>
<gene>
    <name evidence="14" type="ORF">C1I92_10615</name>
</gene>
<sequence length="503" mass="52830">MGDAAQGVDALGARLVGAGHVVEGDRRRRHGRPRWRGDRRCRHASSPAAASPGHPGPHATSPVAPALPPAPRPAFYAGPVTRPATYPDAWSALRGRPWRFLTSVWPWRCLAYLVSTVPVGLVVLVALAAVIGLGALTAVIVVGLLLLTSVPLITTVVAEVERARLRLVLPQAHATTPAGGPATTPRERLRAWRTLPMSWSELGYAVLLATVFWVVDGLVLILALAVPGVLILAPLLVRVDTMDVAGWQIDTAAEAWPAFGIGLVAAATVAYLITALACGQAALARVLLDPLEARLVDAVNQLRRSRAGLVDAFAAERRRIERDLHDGAQQRLVALTMTLGQAELELDRGPGLDLVTKAHGLAEEALAELRATVRGIHPQVLTDHGLAAAIHELAGRSPVPVDTDLHLDGRLPAPVETAAYFVVSEALTNTARHSGATRAQVHAWVTGQTLTVTVIDDGRGGAEPADGSGLAGLAARLEAIDGTLEVTSPPGGPTTVRMTCPTT</sequence>
<feature type="region of interest" description="Disordered" evidence="9">
    <location>
        <begin position="22"/>
        <end position="64"/>
    </location>
</feature>
<dbReference type="InterPro" id="IPR025828">
    <property type="entry name" value="Put_sensor_dom"/>
</dbReference>
<dbReference type="PANTHER" id="PTHR24421">
    <property type="entry name" value="NITRATE/NITRITE SENSOR PROTEIN NARX-RELATED"/>
    <property type="match status" value="1"/>
</dbReference>
<evidence type="ECO:0000256" key="2">
    <source>
        <dbReference type="ARBA" id="ARBA00012438"/>
    </source>
</evidence>
<keyword evidence="5" id="KW-0547">Nucleotide-binding</keyword>
<keyword evidence="10" id="KW-0472">Membrane</keyword>
<dbReference type="GO" id="GO:0005524">
    <property type="term" value="F:ATP binding"/>
    <property type="evidence" value="ECO:0007669"/>
    <property type="project" value="UniProtKB-KW"/>
</dbReference>
<keyword evidence="8" id="KW-0902">Two-component regulatory system</keyword>
<evidence type="ECO:0000259" key="12">
    <source>
        <dbReference type="Pfam" id="PF07730"/>
    </source>
</evidence>
<dbReference type="InterPro" id="IPR011712">
    <property type="entry name" value="Sig_transdc_His_kin_sub3_dim/P"/>
</dbReference>
<comment type="catalytic activity">
    <reaction evidence="1">
        <text>ATP + protein L-histidine = ADP + protein N-phospho-L-histidine.</text>
        <dbReference type="EC" id="2.7.13.3"/>
    </reaction>
</comment>
<evidence type="ECO:0000256" key="3">
    <source>
        <dbReference type="ARBA" id="ARBA00022553"/>
    </source>
</evidence>